<dbReference type="GO" id="GO:0015627">
    <property type="term" value="C:type II protein secretion system complex"/>
    <property type="evidence" value="ECO:0007669"/>
    <property type="project" value="TreeGrafter"/>
</dbReference>
<dbReference type="NCBIfam" id="TIGR00426">
    <property type="entry name" value="competence protein ComEA helix-hairpin-helix repeat region"/>
    <property type="match status" value="1"/>
</dbReference>
<dbReference type="InterPro" id="IPR051675">
    <property type="entry name" value="Endo/Exo/Phosphatase_dom_1"/>
</dbReference>
<keyword evidence="3" id="KW-1185">Reference proteome</keyword>
<feature type="chain" id="PRO_5012689724" evidence="1">
    <location>
        <begin position="23"/>
        <end position="105"/>
    </location>
</feature>
<feature type="signal peptide" evidence="1">
    <location>
        <begin position="1"/>
        <end position="22"/>
    </location>
</feature>
<evidence type="ECO:0000313" key="2">
    <source>
        <dbReference type="EMBL" id="SMF94812.1"/>
    </source>
</evidence>
<reference evidence="2 3" key="1">
    <citation type="submission" date="2016-12" db="EMBL/GenBank/DDBJ databases">
        <authorList>
            <person name="Song W.-J."/>
            <person name="Kurnit D.M."/>
        </authorList>
    </citation>
    <scope>NUCLEOTIDE SEQUENCE [LARGE SCALE GENOMIC DNA]</scope>
    <source>
        <strain evidence="2 3">175</strain>
    </source>
</reference>
<evidence type="ECO:0000313" key="3">
    <source>
        <dbReference type="Proteomes" id="UP000192923"/>
    </source>
</evidence>
<protein>
    <submittedName>
        <fullName evidence="2">Competence protein ComEA</fullName>
    </submittedName>
</protein>
<organism evidence="2 3">
    <name type="scientific">Methylomagnum ishizawai</name>
    <dbReference type="NCBI Taxonomy" id="1760988"/>
    <lineage>
        <taxon>Bacteria</taxon>
        <taxon>Pseudomonadati</taxon>
        <taxon>Pseudomonadota</taxon>
        <taxon>Gammaproteobacteria</taxon>
        <taxon>Methylococcales</taxon>
        <taxon>Methylococcaceae</taxon>
        <taxon>Methylomagnum</taxon>
    </lineage>
</organism>
<dbReference type="Gene3D" id="1.10.150.280">
    <property type="entry name" value="AF1531-like domain"/>
    <property type="match status" value="1"/>
</dbReference>
<dbReference type="AlphaFoldDB" id="A0A1Y6D2M2"/>
<dbReference type="PANTHER" id="PTHR21180:SF32">
    <property type="entry name" value="ENDONUCLEASE_EXONUCLEASE_PHOSPHATASE FAMILY DOMAIN-CONTAINING PROTEIN 1"/>
    <property type="match status" value="1"/>
</dbReference>
<dbReference type="SUPFAM" id="SSF47781">
    <property type="entry name" value="RuvA domain 2-like"/>
    <property type="match status" value="1"/>
</dbReference>
<name>A0A1Y6D2M2_9GAMM</name>
<dbReference type="InterPro" id="IPR004509">
    <property type="entry name" value="Competence_ComEA_HhH"/>
</dbReference>
<proteinExistence type="predicted"/>
<accession>A0A1Y6D2M2</accession>
<sequence length="105" mass="11237">MRALLKFLLLWGLLVSPFWVSAEVLDINTATAGQFDDTLVGVGKAKAQAIVEDREKNGPFKSVDDLERVKGIGPATIAKNRDKITVGAVPPATVATPPEAKPKQK</sequence>
<dbReference type="PANTHER" id="PTHR21180">
    <property type="entry name" value="ENDONUCLEASE/EXONUCLEASE/PHOSPHATASE FAMILY DOMAIN-CONTAINING PROTEIN 1"/>
    <property type="match status" value="1"/>
</dbReference>
<dbReference type="Proteomes" id="UP000192923">
    <property type="component" value="Unassembled WGS sequence"/>
</dbReference>
<dbReference type="Pfam" id="PF12836">
    <property type="entry name" value="HHH_3"/>
    <property type="match status" value="1"/>
</dbReference>
<gene>
    <name evidence="2" type="ORF">SAMN02949497_2147</name>
</gene>
<dbReference type="RefSeq" id="WP_085212508.1">
    <property type="nucleotide sequence ID" value="NZ_FXAM01000001.1"/>
</dbReference>
<dbReference type="GO" id="GO:0015628">
    <property type="term" value="P:protein secretion by the type II secretion system"/>
    <property type="evidence" value="ECO:0007669"/>
    <property type="project" value="TreeGrafter"/>
</dbReference>
<dbReference type="InterPro" id="IPR010994">
    <property type="entry name" value="RuvA_2-like"/>
</dbReference>
<dbReference type="STRING" id="1760988.SAMN02949497_2147"/>
<dbReference type="OrthoDB" id="7510573at2"/>
<evidence type="ECO:0000256" key="1">
    <source>
        <dbReference type="SAM" id="SignalP"/>
    </source>
</evidence>
<keyword evidence="1" id="KW-0732">Signal</keyword>
<dbReference type="EMBL" id="FXAM01000001">
    <property type="protein sequence ID" value="SMF94812.1"/>
    <property type="molecule type" value="Genomic_DNA"/>
</dbReference>